<dbReference type="InterPro" id="IPR043138">
    <property type="entry name" value="GGT_lsub"/>
</dbReference>
<gene>
    <name evidence="10" type="ORF">Ltuc_2691</name>
</gene>
<keyword evidence="8" id="KW-0317">Glutathione biosynthesis</keyword>
<dbReference type="OrthoDB" id="5297205at2"/>
<dbReference type="PRINTS" id="PR01210">
    <property type="entry name" value="GGTRANSPTASE"/>
</dbReference>
<dbReference type="InterPro" id="IPR029055">
    <property type="entry name" value="Ntn_hydrolases_N"/>
</dbReference>
<dbReference type="RefSeq" id="WP_058521892.1">
    <property type="nucleotide sequence ID" value="NZ_CAAAIP010000002.1"/>
</dbReference>
<reference evidence="10 11" key="1">
    <citation type="submission" date="2015-11" db="EMBL/GenBank/DDBJ databases">
        <title>Genomic analysis of 38 Legionella species identifies large and diverse effector repertoires.</title>
        <authorList>
            <person name="Burstein D."/>
            <person name="Amaro F."/>
            <person name="Zusman T."/>
            <person name="Lifshitz Z."/>
            <person name="Cohen O."/>
            <person name="Gilbert J.A."/>
            <person name="Pupko T."/>
            <person name="Shuman H.A."/>
            <person name="Segal G."/>
        </authorList>
    </citation>
    <scope>NUCLEOTIDE SEQUENCE [LARGE SCALE GENOMIC DNA]</scope>
    <source>
        <strain evidence="10 11">ATCC 49180</strain>
    </source>
</reference>
<comment type="subunit">
    <text evidence="8">This enzyme consists of two polypeptide chains, which are synthesized in precursor form from a single polypeptide.</text>
</comment>
<evidence type="ECO:0000256" key="2">
    <source>
        <dbReference type="ARBA" id="ARBA00001089"/>
    </source>
</evidence>
<dbReference type="PROSITE" id="PS00462">
    <property type="entry name" value="G_GLU_TRANSPEPTIDASE"/>
    <property type="match status" value="1"/>
</dbReference>
<feature type="binding site" evidence="7">
    <location>
        <position position="423"/>
    </location>
    <ligand>
        <name>L-glutamate</name>
        <dbReference type="ChEBI" id="CHEBI:29985"/>
    </ligand>
</feature>
<evidence type="ECO:0000313" key="11">
    <source>
        <dbReference type="Proteomes" id="UP000054693"/>
    </source>
</evidence>
<evidence type="ECO:0000256" key="8">
    <source>
        <dbReference type="RuleBase" id="RU368036"/>
    </source>
</evidence>
<feature type="binding site" evidence="7">
    <location>
        <position position="105"/>
    </location>
    <ligand>
        <name>L-glutamate</name>
        <dbReference type="ChEBI" id="CHEBI:29985"/>
    </ligand>
</feature>
<dbReference type="GO" id="GO:0006751">
    <property type="term" value="P:glutathione catabolic process"/>
    <property type="evidence" value="ECO:0007669"/>
    <property type="project" value="UniProtKB-UniRule"/>
</dbReference>
<dbReference type="EMBL" id="LNZA01000008">
    <property type="protein sequence ID" value="KTD71332.1"/>
    <property type="molecule type" value="Genomic_DNA"/>
</dbReference>
<evidence type="ECO:0000313" key="10">
    <source>
        <dbReference type="EMBL" id="KTD71332.1"/>
    </source>
</evidence>
<proteinExistence type="inferred from homology"/>
<feature type="binding site" evidence="7">
    <location>
        <begin position="399"/>
        <end position="401"/>
    </location>
    <ligand>
        <name>L-glutamate</name>
        <dbReference type="ChEBI" id="CHEBI:29985"/>
    </ligand>
</feature>
<comment type="catalytic activity">
    <reaction evidence="1 8">
        <text>an S-substituted glutathione + H2O = an S-substituted L-cysteinylglycine + L-glutamate</text>
        <dbReference type="Rhea" id="RHEA:59468"/>
        <dbReference type="ChEBI" id="CHEBI:15377"/>
        <dbReference type="ChEBI" id="CHEBI:29985"/>
        <dbReference type="ChEBI" id="CHEBI:90779"/>
        <dbReference type="ChEBI" id="CHEBI:143103"/>
        <dbReference type="EC" id="3.4.19.13"/>
    </reaction>
</comment>
<name>A0A0W0ZQK4_9GAMM</name>
<sequence>MKRQKLSKAFCLIALSIHFLFYLSTNTFANQNNIRPPGYAVASANPLATNAGLEILAAGGNAFDAAVAVSAVLAVVEPYHSGLGGGGFWLLHQENQHKNIFIDGRETAPLAAKKNMYLAPDGSVIPGLSLNGGLAAAIPGEPAALVYIAKNYGRLPLAKTLAPAIKLAQEGFLVDKQLYSFLNRADRLEQIKKFPSTAKIFLNNGSPYLIGERLIQTDLAYTLKQIAEKGEQGFYAGEVAERLVKGVNAAGGIWTLEDLAKYRIKIREPLIGAYHNMLIITAPPPSAGGVALLTMLNILSHYSLSSFSKVQWIHYLVESMRLAYWQREQFLGDPDFVRVPIEKLISAENGKQLATLIPPQKAIDSTVLQGQVKNHQETVNTTHISIIDNEGNRVSATMTINYIFGSSVVAEGTGVLLNDEMDDFSSKVGDENVFGIVGADKNEIAPGKRPLSSMTPTFLELPGRVAILGTPGGSRIPTMVLIASLVFHDAYGAISMVSAMRFHHQYLPDVLQFEPDTLSMPIQEELKAMGYHLMQLRQYYGDMQAITWDKQTNILTAASDPRFIGLAASIVNTPSGYGVKF</sequence>
<feature type="chain" id="PRO_5006918940" description="Glutathione hydrolase proenzyme" evidence="9">
    <location>
        <begin position="30"/>
        <end position="581"/>
    </location>
</feature>
<keyword evidence="11" id="KW-1185">Reference proteome</keyword>
<dbReference type="UniPathway" id="UPA00204"/>
<dbReference type="PANTHER" id="PTHR43199:SF6">
    <property type="entry name" value="GLUTATHIONE HYDROLASE PROENZYME"/>
    <property type="match status" value="1"/>
</dbReference>
<dbReference type="InterPro" id="IPR000101">
    <property type="entry name" value="GGT_peptidase"/>
</dbReference>
<keyword evidence="8" id="KW-0808">Transferase</keyword>
<dbReference type="InterPro" id="IPR043137">
    <property type="entry name" value="GGT_ssub_C"/>
</dbReference>
<dbReference type="InterPro" id="IPR055262">
    <property type="entry name" value="GGT_CS"/>
</dbReference>
<comment type="PTM">
    <text evidence="8">Cleaved by autocatalysis into a large and a small subunit.</text>
</comment>
<evidence type="ECO:0000256" key="5">
    <source>
        <dbReference type="ARBA" id="ARBA00047417"/>
    </source>
</evidence>
<dbReference type="Gene3D" id="3.60.20.40">
    <property type="match status" value="1"/>
</dbReference>
<keyword evidence="9" id="KW-0732">Signal</keyword>
<dbReference type="PATRIC" id="fig|40335.7.peg.2876"/>
<keyword evidence="4 8" id="KW-0012">Acyltransferase</keyword>
<dbReference type="Gene3D" id="1.10.246.130">
    <property type="match status" value="1"/>
</dbReference>
<evidence type="ECO:0000256" key="1">
    <source>
        <dbReference type="ARBA" id="ARBA00001049"/>
    </source>
</evidence>
<dbReference type="Proteomes" id="UP000054693">
    <property type="component" value="Unassembled WGS sequence"/>
</dbReference>
<dbReference type="PANTHER" id="PTHR43199">
    <property type="entry name" value="GLUTATHIONE HYDROLASE"/>
    <property type="match status" value="1"/>
</dbReference>
<dbReference type="InterPro" id="IPR051792">
    <property type="entry name" value="GGT_bact"/>
</dbReference>
<keyword evidence="8" id="KW-0865">Zymogen</keyword>
<comment type="caution">
    <text evidence="10">The sequence shown here is derived from an EMBL/GenBank/DDBJ whole genome shotgun (WGS) entry which is preliminary data.</text>
</comment>
<feature type="active site" description="Nucleophile" evidence="6">
    <location>
        <position position="381"/>
    </location>
</feature>
<dbReference type="STRING" id="40335.Ltuc_2691"/>
<feature type="signal peptide" evidence="9">
    <location>
        <begin position="1"/>
        <end position="29"/>
    </location>
</feature>
<evidence type="ECO:0000256" key="4">
    <source>
        <dbReference type="ARBA" id="ARBA00023315"/>
    </source>
</evidence>
<evidence type="ECO:0000256" key="6">
    <source>
        <dbReference type="PIRSR" id="PIRSR600101-1"/>
    </source>
</evidence>
<organism evidence="10 11">
    <name type="scientific">Legionella tucsonensis</name>
    <dbReference type="NCBI Taxonomy" id="40335"/>
    <lineage>
        <taxon>Bacteria</taxon>
        <taxon>Pseudomonadati</taxon>
        <taxon>Pseudomonadota</taxon>
        <taxon>Gammaproteobacteria</taxon>
        <taxon>Legionellales</taxon>
        <taxon>Legionellaceae</taxon>
        <taxon>Legionella</taxon>
    </lineage>
</organism>
<dbReference type="AlphaFoldDB" id="A0A0W0ZQK4"/>
<protein>
    <recommendedName>
        <fullName evidence="8">Glutathione hydrolase proenzyme</fullName>
        <ecNumber evidence="8">2.3.2.2</ecNumber>
        <ecNumber evidence="8">3.4.19.13</ecNumber>
    </recommendedName>
    <component>
        <recommendedName>
            <fullName evidence="8">Glutathione hydrolase large chain</fullName>
        </recommendedName>
    </component>
    <component>
        <recommendedName>
            <fullName evidence="8">Glutathione hydrolase small chain</fullName>
        </recommendedName>
    </component>
</protein>
<dbReference type="EC" id="3.4.19.13" evidence="8"/>
<dbReference type="SUPFAM" id="SSF56235">
    <property type="entry name" value="N-terminal nucleophile aminohydrolases (Ntn hydrolases)"/>
    <property type="match status" value="1"/>
</dbReference>
<feature type="binding site" evidence="7">
    <location>
        <begin position="452"/>
        <end position="453"/>
    </location>
    <ligand>
        <name>L-glutamate</name>
        <dbReference type="ChEBI" id="CHEBI:29985"/>
    </ligand>
</feature>
<dbReference type="GO" id="GO:0103068">
    <property type="term" value="F:leukotriene C4 gamma-glutamyl transferase activity"/>
    <property type="evidence" value="ECO:0007669"/>
    <property type="project" value="UniProtKB-EC"/>
</dbReference>
<dbReference type="GO" id="GO:0006750">
    <property type="term" value="P:glutathione biosynthetic process"/>
    <property type="evidence" value="ECO:0007669"/>
    <property type="project" value="UniProtKB-KW"/>
</dbReference>
<evidence type="ECO:0000256" key="7">
    <source>
        <dbReference type="PIRSR" id="PIRSR600101-2"/>
    </source>
</evidence>
<dbReference type="Pfam" id="PF01019">
    <property type="entry name" value="G_glu_transpept"/>
    <property type="match status" value="1"/>
</dbReference>
<accession>A0A0W0ZQK4</accession>
<evidence type="ECO:0000256" key="9">
    <source>
        <dbReference type="SAM" id="SignalP"/>
    </source>
</evidence>
<dbReference type="EC" id="2.3.2.2" evidence="8"/>
<comment type="catalytic activity">
    <reaction evidence="5 8">
        <text>an N-terminal (5-L-glutamyl)-[peptide] + an alpha-amino acid = 5-L-glutamyl amino acid + an N-terminal L-alpha-aminoacyl-[peptide]</text>
        <dbReference type="Rhea" id="RHEA:23904"/>
        <dbReference type="Rhea" id="RHEA-COMP:9780"/>
        <dbReference type="Rhea" id="RHEA-COMP:9795"/>
        <dbReference type="ChEBI" id="CHEBI:77644"/>
        <dbReference type="ChEBI" id="CHEBI:78597"/>
        <dbReference type="ChEBI" id="CHEBI:78599"/>
        <dbReference type="ChEBI" id="CHEBI:78608"/>
        <dbReference type="EC" id="2.3.2.2"/>
    </reaction>
</comment>
<comment type="similarity">
    <text evidence="3 8">Belongs to the gamma-glutamyltransferase family.</text>
</comment>
<comment type="pathway">
    <text evidence="8">Sulfur metabolism; glutathione metabolism.</text>
</comment>
<comment type="catalytic activity">
    <reaction evidence="2 8">
        <text>glutathione + H2O = L-cysteinylglycine + L-glutamate</text>
        <dbReference type="Rhea" id="RHEA:28807"/>
        <dbReference type="ChEBI" id="CHEBI:15377"/>
        <dbReference type="ChEBI" id="CHEBI:29985"/>
        <dbReference type="ChEBI" id="CHEBI:57925"/>
        <dbReference type="ChEBI" id="CHEBI:61694"/>
        <dbReference type="EC" id="3.4.19.13"/>
    </reaction>
</comment>
<evidence type="ECO:0000256" key="3">
    <source>
        <dbReference type="ARBA" id="ARBA00009381"/>
    </source>
</evidence>
<feature type="binding site" evidence="7">
    <location>
        <position position="473"/>
    </location>
    <ligand>
        <name>L-glutamate</name>
        <dbReference type="ChEBI" id="CHEBI:29985"/>
    </ligand>
</feature>
<keyword evidence="8" id="KW-0378">Hydrolase</keyword>
<dbReference type="GO" id="GO:0036374">
    <property type="term" value="F:glutathione hydrolase activity"/>
    <property type="evidence" value="ECO:0007669"/>
    <property type="project" value="UniProtKB-UniRule"/>
</dbReference>
<dbReference type="NCBIfam" id="TIGR00066">
    <property type="entry name" value="g_glut_trans"/>
    <property type="match status" value="1"/>
</dbReference>